<gene>
    <name evidence="4" type="ORF">D5R93_00955</name>
</gene>
<evidence type="ECO:0000313" key="4">
    <source>
        <dbReference type="EMBL" id="AYD88976.1"/>
    </source>
</evidence>
<dbReference type="InterPro" id="IPR052713">
    <property type="entry name" value="FeoA"/>
</dbReference>
<sequence length="153" mass="16289">MTGVSGKATITSSDYWKQLVPATAGPRLEDQSSIVATSPQTCDVQSEPQEPPETRSGSAQRTRPLSELQPGSRAVITSVGGRTTEGTGHARLERRLQDLGLRPGRVIQALRRAPMGDPVVFRVADYELCLRRRDVAHVQIAAVTAGTSAGEGA</sequence>
<feature type="domain" description="Ferrous iron transporter FeoA-like" evidence="3">
    <location>
        <begin position="63"/>
        <end position="142"/>
    </location>
</feature>
<dbReference type="PANTHER" id="PTHR42954">
    <property type="entry name" value="FE(2+) TRANSPORT PROTEIN A"/>
    <property type="match status" value="1"/>
</dbReference>
<dbReference type="InterPro" id="IPR007167">
    <property type="entry name" value="Fe-transptr_FeoA-like"/>
</dbReference>
<feature type="compositionally biased region" description="Polar residues" evidence="2">
    <location>
        <begin position="31"/>
        <end position="48"/>
    </location>
</feature>
<dbReference type="InterPro" id="IPR038157">
    <property type="entry name" value="FeoA_core_dom"/>
</dbReference>
<dbReference type="Pfam" id="PF04023">
    <property type="entry name" value="FeoA"/>
    <property type="match status" value="1"/>
</dbReference>
<evidence type="ECO:0000256" key="2">
    <source>
        <dbReference type="SAM" id="MobiDB-lite"/>
    </source>
</evidence>
<evidence type="ECO:0000313" key="5">
    <source>
        <dbReference type="Proteomes" id="UP000273001"/>
    </source>
</evidence>
<evidence type="ECO:0000256" key="1">
    <source>
        <dbReference type="ARBA" id="ARBA00023004"/>
    </source>
</evidence>
<proteinExistence type="predicted"/>
<protein>
    <submittedName>
        <fullName evidence="4">Ferrous iron transport protein A</fullName>
    </submittedName>
</protein>
<dbReference type="Gene3D" id="2.30.30.90">
    <property type="match status" value="1"/>
</dbReference>
<dbReference type="PANTHER" id="PTHR42954:SF2">
    <property type="entry name" value="FE(2+) TRANSPORT PROTEIN A"/>
    <property type="match status" value="1"/>
</dbReference>
<dbReference type="SMART" id="SM00899">
    <property type="entry name" value="FeoA"/>
    <property type="match status" value="1"/>
</dbReference>
<feature type="region of interest" description="Disordered" evidence="2">
    <location>
        <begin position="26"/>
        <end position="96"/>
    </location>
</feature>
<organism evidence="4 5">
    <name type="scientific">Actinomyces lilanjuaniae</name>
    <dbReference type="NCBI Taxonomy" id="2321394"/>
    <lineage>
        <taxon>Bacteria</taxon>
        <taxon>Bacillati</taxon>
        <taxon>Actinomycetota</taxon>
        <taxon>Actinomycetes</taxon>
        <taxon>Actinomycetales</taxon>
        <taxon>Actinomycetaceae</taxon>
        <taxon>Actinomyces</taxon>
    </lineage>
</organism>
<dbReference type="EMBL" id="CP032514">
    <property type="protein sequence ID" value="AYD88976.1"/>
    <property type="molecule type" value="Genomic_DNA"/>
</dbReference>
<dbReference type="SUPFAM" id="SSF50037">
    <property type="entry name" value="C-terminal domain of transcriptional repressors"/>
    <property type="match status" value="1"/>
</dbReference>
<dbReference type="InterPro" id="IPR008988">
    <property type="entry name" value="Transcriptional_repressor_C"/>
</dbReference>
<name>A0ABN5PLF2_9ACTO</name>
<keyword evidence="5" id="KW-1185">Reference proteome</keyword>
<keyword evidence="1" id="KW-0408">Iron</keyword>
<reference evidence="4 5" key="1">
    <citation type="submission" date="2018-09" db="EMBL/GenBank/DDBJ databases">
        <authorList>
            <person name="Li J."/>
        </authorList>
    </citation>
    <scope>NUCLEOTIDE SEQUENCE [LARGE SCALE GENOMIC DNA]</scope>
    <source>
        <strain evidence="4 5">2129</strain>
    </source>
</reference>
<accession>A0ABN5PLF2</accession>
<evidence type="ECO:0000259" key="3">
    <source>
        <dbReference type="SMART" id="SM00899"/>
    </source>
</evidence>
<dbReference type="Proteomes" id="UP000273001">
    <property type="component" value="Chromosome"/>
</dbReference>